<dbReference type="CDD" id="cd20071">
    <property type="entry name" value="SET_SMYD"/>
    <property type="match status" value="1"/>
</dbReference>
<accession>A0A177AC98</accession>
<dbReference type="EMBL" id="KV441393">
    <property type="protein sequence ID" value="OAF59718.1"/>
    <property type="molecule type" value="Genomic_DNA"/>
</dbReference>
<dbReference type="PANTHER" id="PTHR47332">
    <property type="entry name" value="SET DOMAIN-CONTAINING PROTEIN 5"/>
    <property type="match status" value="1"/>
</dbReference>
<organism evidence="3">
    <name type="scientific">Pseudogymnoascus destructans</name>
    <dbReference type="NCBI Taxonomy" id="655981"/>
    <lineage>
        <taxon>Eukaryota</taxon>
        <taxon>Fungi</taxon>
        <taxon>Dikarya</taxon>
        <taxon>Ascomycota</taxon>
        <taxon>Pezizomycotina</taxon>
        <taxon>Leotiomycetes</taxon>
        <taxon>Thelebolales</taxon>
        <taxon>Thelebolaceae</taxon>
        <taxon>Pseudogymnoascus</taxon>
    </lineage>
</organism>
<dbReference type="InterPro" id="IPR001214">
    <property type="entry name" value="SET_dom"/>
</dbReference>
<evidence type="ECO:0000256" key="1">
    <source>
        <dbReference type="SAM" id="MobiDB-lite"/>
    </source>
</evidence>
<dbReference type="InterPro" id="IPR046341">
    <property type="entry name" value="SET_dom_sf"/>
</dbReference>
<dbReference type="eggNOG" id="KOG2084">
    <property type="taxonomic scope" value="Eukaryota"/>
</dbReference>
<dbReference type="InterPro" id="IPR053185">
    <property type="entry name" value="SET_domain_protein"/>
</dbReference>
<dbReference type="PANTHER" id="PTHR47332:SF2">
    <property type="entry name" value="SET-6"/>
    <property type="match status" value="1"/>
</dbReference>
<dbReference type="Pfam" id="PF00856">
    <property type="entry name" value="SET"/>
    <property type="match status" value="1"/>
</dbReference>
<dbReference type="OrthoDB" id="265717at2759"/>
<gene>
    <name evidence="3" type="ORF">VC83_03920</name>
</gene>
<feature type="domain" description="SET" evidence="2">
    <location>
        <begin position="1"/>
        <end position="90"/>
    </location>
</feature>
<protein>
    <recommendedName>
        <fullName evidence="2">SET domain-containing protein</fullName>
    </recommendedName>
</protein>
<dbReference type="GeneID" id="36286993"/>
<sequence>MHSLRTNDKPSSPCITSTTTMLPRGTWESSERTRFLLGTVKGKRAFVNACRINHDCDNNAQKSWNENINRHTVHAKRDIENGEEITIFYLGVLNNRKTRQEALRSKFRFTILCRLCSLPPDQSQEKDRKLSEILTLDGLIGRDGMMGILSAPLRKLRYVDQQIRLYNELGPNDNGLPRAFIDAAQIAITHGDLARARIFAKRAVLGWIVLEGDDGSQVLQYRALTQEPSKHELYGTTMKWKTAIDNIPVGLDSGDFDDWLWRRDKPKQLGQPVDLRNRTTFPGFNDLPDENDVDLEFYASSDGFTYRPHRHWLFLAEIVDFATKWTSKMLRARRFRSSSIQTTGAMNWHLHKFRKGTQLRFSTQSVTHSCFPNRESGSKSLRISRYITAPSNTTNLVYVPNLARFHRYFHYR</sequence>
<dbReference type="VEuPathDB" id="FungiDB:GMDG_06871"/>
<proteinExistence type="predicted"/>
<dbReference type="Gene3D" id="2.170.270.10">
    <property type="entry name" value="SET domain"/>
    <property type="match status" value="1"/>
</dbReference>
<dbReference type="RefSeq" id="XP_024325001.1">
    <property type="nucleotide sequence ID" value="XM_024467558.1"/>
</dbReference>
<dbReference type="Proteomes" id="UP000077154">
    <property type="component" value="Unassembled WGS sequence"/>
</dbReference>
<evidence type="ECO:0000313" key="3">
    <source>
        <dbReference type="EMBL" id="OAF59718.1"/>
    </source>
</evidence>
<name>A0A177AC98_9PEZI</name>
<dbReference type="AlphaFoldDB" id="A0A177AC98"/>
<feature type="compositionally biased region" description="Polar residues" evidence="1">
    <location>
        <begin position="9"/>
        <end position="20"/>
    </location>
</feature>
<dbReference type="SUPFAM" id="SSF82199">
    <property type="entry name" value="SET domain"/>
    <property type="match status" value="1"/>
</dbReference>
<reference evidence="3" key="1">
    <citation type="submission" date="2016-03" db="EMBL/GenBank/DDBJ databases">
        <title>Updated assembly of Pseudogymnoascus destructans, the fungus causing white-nose syndrome of bats.</title>
        <authorList>
            <person name="Palmer J.M."/>
            <person name="Drees K.P."/>
            <person name="Foster J.T."/>
            <person name="Lindner D.L."/>
        </authorList>
    </citation>
    <scope>NUCLEOTIDE SEQUENCE [LARGE SCALE GENOMIC DNA]</scope>
    <source>
        <strain evidence="3">20631-21</strain>
    </source>
</reference>
<feature type="region of interest" description="Disordered" evidence="1">
    <location>
        <begin position="1"/>
        <end position="20"/>
    </location>
</feature>
<evidence type="ECO:0000259" key="2">
    <source>
        <dbReference type="PROSITE" id="PS50280"/>
    </source>
</evidence>
<dbReference type="PROSITE" id="PS50280">
    <property type="entry name" value="SET"/>
    <property type="match status" value="1"/>
</dbReference>